<dbReference type="RefSeq" id="WP_349300316.1">
    <property type="nucleotide sequence ID" value="NZ_JBEDNQ010000010.1"/>
</dbReference>
<dbReference type="SUPFAM" id="SSF51215">
    <property type="entry name" value="Regulatory protein AraC"/>
    <property type="match status" value="1"/>
</dbReference>
<protein>
    <submittedName>
        <fullName evidence="6">Helix-turn-helix domain-containing protein</fullName>
    </submittedName>
</protein>
<dbReference type="PANTHER" id="PTHR46796">
    <property type="entry name" value="HTH-TYPE TRANSCRIPTIONAL ACTIVATOR RHAS-RELATED"/>
    <property type="match status" value="1"/>
</dbReference>
<dbReference type="SMART" id="SM00342">
    <property type="entry name" value="HTH_ARAC"/>
    <property type="match status" value="1"/>
</dbReference>
<dbReference type="EMBL" id="JBEDNQ010000010">
    <property type="protein sequence ID" value="MEQ3553245.1"/>
    <property type="molecule type" value="Genomic_DNA"/>
</dbReference>
<evidence type="ECO:0000259" key="5">
    <source>
        <dbReference type="PROSITE" id="PS01124"/>
    </source>
</evidence>
<dbReference type="Gene3D" id="1.10.10.60">
    <property type="entry name" value="Homeodomain-like"/>
    <property type="match status" value="1"/>
</dbReference>
<evidence type="ECO:0000313" key="7">
    <source>
        <dbReference type="Proteomes" id="UP001494902"/>
    </source>
</evidence>
<dbReference type="Pfam" id="PF12833">
    <property type="entry name" value="HTH_18"/>
    <property type="match status" value="1"/>
</dbReference>
<accession>A0ABV1KFK9</accession>
<evidence type="ECO:0000256" key="4">
    <source>
        <dbReference type="ARBA" id="ARBA00023163"/>
    </source>
</evidence>
<dbReference type="PROSITE" id="PS00041">
    <property type="entry name" value="HTH_ARAC_FAMILY_1"/>
    <property type="match status" value="1"/>
</dbReference>
<dbReference type="Proteomes" id="UP001494902">
    <property type="component" value="Unassembled WGS sequence"/>
</dbReference>
<name>A0ABV1KFK9_9PSEU</name>
<organism evidence="6 7">
    <name type="scientific">Pseudonocardia nematodicida</name>
    <dbReference type="NCBI Taxonomy" id="1206997"/>
    <lineage>
        <taxon>Bacteria</taxon>
        <taxon>Bacillati</taxon>
        <taxon>Actinomycetota</taxon>
        <taxon>Actinomycetes</taxon>
        <taxon>Pseudonocardiales</taxon>
        <taxon>Pseudonocardiaceae</taxon>
        <taxon>Pseudonocardia</taxon>
    </lineage>
</organism>
<dbReference type="Pfam" id="PF14525">
    <property type="entry name" value="AraC_binding_2"/>
    <property type="match status" value="1"/>
</dbReference>
<comment type="caution">
    <text evidence="6">The sequence shown here is derived from an EMBL/GenBank/DDBJ whole genome shotgun (WGS) entry which is preliminary data.</text>
</comment>
<dbReference type="InterPro" id="IPR018062">
    <property type="entry name" value="HTH_AraC-typ_CS"/>
</dbReference>
<dbReference type="InterPro" id="IPR020449">
    <property type="entry name" value="Tscrpt_reg_AraC-type_HTH"/>
</dbReference>
<evidence type="ECO:0000256" key="2">
    <source>
        <dbReference type="ARBA" id="ARBA00023125"/>
    </source>
</evidence>
<keyword evidence="3" id="KW-0010">Activator</keyword>
<reference evidence="6 7" key="1">
    <citation type="submission" date="2024-03" db="EMBL/GenBank/DDBJ databases">
        <title>Draft genome sequence of Pseudonocardia nematodicida JCM 31783.</title>
        <authorList>
            <person name="Butdee W."/>
            <person name="Duangmal K."/>
        </authorList>
    </citation>
    <scope>NUCLEOTIDE SEQUENCE [LARGE SCALE GENOMIC DNA]</scope>
    <source>
        <strain evidence="6 7">JCM 31783</strain>
    </source>
</reference>
<dbReference type="SUPFAM" id="SSF46689">
    <property type="entry name" value="Homeodomain-like"/>
    <property type="match status" value="1"/>
</dbReference>
<keyword evidence="2" id="KW-0238">DNA-binding</keyword>
<dbReference type="PROSITE" id="PS01124">
    <property type="entry name" value="HTH_ARAC_FAMILY_2"/>
    <property type="match status" value="1"/>
</dbReference>
<dbReference type="InterPro" id="IPR050204">
    <property type="entry name" value="AraC_XylS_family_regulators"/>
</dbReference>
<dbReference type="PRINTS" id="PR00032">
    <property type="entry name" value="HTHARAC"/>
</dbReference>
<proteinExistence type="predicted"/>
<gene>
    <name evidence="6" type="ORF">WIS52_22475</name>
</gene>
<dbReference type="InterPro" id="IPR018060">
    <property type="entry name" value="HTH_AraC"/>
</dbReference>
<dbReference type="InterPro" id="IPR035418">
    <property type="entry name" value="AraC-bd_2"/>
</dbReference>
<feature type="domain" description="HTH araC/xylS-type" evidence="5">
    <location>
        <begin position="217"/>
        <end position="318"/>
    </location>
</feature>
<dbReference type="PANTHER" id="PTHR46796:SF6">
    <property type="entry name" value="ARAC SUBFAMILY"/>
    <property type="match status" value="1"/>
</dbReference>
<keyword evidence="4" id="KW-0804">Transcription</keyword>
<evidence type="ECO:0000256" key="1">
    <source>
        <dbReference type="ARBA" id="ARBA00023015"/>
    </source>
</evidence>
<keyword evidence="7" id="KW-1185">Reference proteome</keyword>
<keyword evidence="1" id="KW-0805">Transcription regulation</keyword>
<dbReference type="InterPro" id="IPR037923">
    <property type="entry name" value="HTH-like"/>
</dbReference>
<evidence type="ECO:0000256" key="3">
    <source>
        <dbReference type="ARBA" id="ARBA00023159"/>
    </source>
</evidence>
<sequence>MVLVPGSPVVASRTRRHDEWREALRHDFVALDVAPDRRRGGAFAGAVRSATLAHLQVSEVSSVAQTCRRTRQLAGRDDREYLQVGMLTGGTALLDQDGRRVFLRPGDFVVYETGRPFCWTFGDDWTLRVFTWPRETLELDAATSAAATARRWDGRSGLSRMLAGVLRDLAADPPLLSAAGSVRLADEIGGLVTTLAAEHAPEAPVAGSDRARADLRARIERHIESSLADPDLGPASIAAAHFVSTRQLHRLYAGTGESVTRRIRRVRLDRARRDLADPRRADEAVSRVARRYGFTDLAGFSRAFRSAFGVPPSVYRAGG</sequence>
<evidence type="ECO:0000313" key="6">
    <source>
        <dbReference type="EMBL" id="MEQ3553245.1"/>
    </source>
</evidence>
<dbReference type="InterPro" id="IPR009057">
    <property type="entry name" value="Homeodomain-like_sf"/>
</dbReference>